<accession>A0A6A4VF73</accession>
<organism evidence="2 3">
    <name type="scientific">Amphibalanus amphitrite</name>
    <name type="common">Striped barnacle</name>
    <name type="synonym">Balanus amphitrite</name>
    <dbReference type="NCBI Taxonomy" id="1232801"/>
    <lineage>
        <taxon>Eukaryota</taxon>
        <taxon>Metazoa</taxon>
        <taxon>Ecdysozoa</taxon>
        <taxon>Arthropoda</taxon>
        <taxon>Crustacea</taxon>
        <taxon>Multicrustacea</taxon>
        <taxon>Cirripedia</taxon>
        <taxon>Thoracica</taxon>
        <taxon>Thoracicalcarea</taxon>
        <taxon>Balanomorpha</taxon>
        <taxon>Balanoidea</taxon>
        <taxon>Balanidae</taxon>
        <taxon>Amphibalaninae</taxon>
        <taxon>Amphibalanus</taxon>
    </lineage>
</organism>
<feature type="region of interest" description="Disordered" evidence="1">
    <location>
        <begin position="75"/>
        <end position="132"/>
    </location>
</feature>
<protein>
    <submittedName>
        <fullName evidence="2">Uncharacterized protein</fullName>
    </submittedName>
</protein>
<evidence type="ECO:0000313" key="3">
    <source>
        <dbReference type="Proteomes" id="UP000440578"/>
    </source>
</evidence>
<keyword evidence="3" id="KW-1185">Reference proteome</keyword>
<dbReference type="Proteomes" id="UP000440578">
    <property type="component" value="Unassembled WGS sequence"/>
</dbReference>
<evidence type="ECO:0000313" key="2">
    <source>
        <dbReference type="EMBL" id="KAF0292203.1"/>
    </source>
</evidence>
<comment type="caution">
    <text evidence="2">The sequence shown here is derived from an EMBL/GenBank/DDBJ whole genome shotgun (WGS) entry which is preliminary data.</text>
</comment>
<gene>
    <name evidence="2" type="ORF">FJT64_009775</name>
</gene>
<dbReference type="EMBL" id="VIIS01001829">
    <property type="protein sequence ID" value="KAF0292203.1"/>
    <property type="molecule type" value="Genomic_DNA"/>
</dbReference>
<sequence length="132" mass="14258">MTEYVRVVSVRSVHWWLRPTVAADTNVFWPVSSCWCIAVMASRPPPRVTYNTRFSAKKALRRSARLAAEPIAAGCSRAAPQPLLPPPPPPPPSARRPPAHAHRAGRRRAAAAASAAAMGQRVSSKYKMPGVG</sequence>
<feature type="compositionally biased region" description="Low complexity" evidence="1">
    <location>
        <begin position="110"/>
        <end position="121"/>
    </location>
</feature>
<evidence type="ECO:0000256" key="1">
    <source>
        <dbReference type="SAM" id="MobiDB-lite"/>
    </source>
</evidence>
<dbReference type="AlphaFoldDB" id="A0A6A4VF73"/>
<feature type="compositionally biased region" description="Basic residues" evidence="1">
    <location>
        <begin position="97"/>
        <end position="109"/>
    </location>
</feature>
<reference evidence="2 3" key="1">
    <citation type="submission" date="2019-07" db="EMBL/GenBank/DDBJ databases">
        <title>Draft genome assembly of a fouling barnacle, Amphibalanus amphitrite (Darwin, 1854): The first reference genome for Thecostraca.</title>
        <authorList>
            <person name="Kim W."/>
        </authorList>
    </citation>
    <scope>NUCLEOTIDE SEQUENCE [LARGE SCALE GENOMIC DNA]</scope>
    <source>
        <strain evidence="2">SNU_AA5</strain>
        <tissue evidence="2">Soma without cirri and trophi</tissue>
    </source>
</reference>
<name>A0A6A4VF73_AMPAM</name>
<dbReference type="OrthoDB" id="5547302at2759"/>
<feature type="compositionally biased region" description="Pro residues" evidence="1">
    <location>
        <begin position="82"/>
        <end position="95"/>
    </location>
</feature>
<proteinExistence type="predicted"/>